<dbReference type="PANTHER" id="PTHR30250">
    <property type="entry name" value="PST FAMILY PREDICTED COLANIC ACID TRANSPORTER"/>
    <property type="match status" value="1"/>
</dbReference>
<evidence type="ECO:0000256" key="1">
    <source>
        <dbReference type="ARBA" id="ARBA00004651"/>
    </source>
</evidence>
<name>A0ABT5VKG9_9BACI</name>
<feature type="transmembrane region" description="Helical" evidence="6">
    <location>
        <begin position="149"/>
        <end position="166"/>
    </location>
</feature>
<keyword evidence="8" id="KW-1185">Reference proteome</keyword>
<dbReference type="Pfam" id="PF01943">
    <property type="entry name" value="Polysacc_synt"/>
    <property type="match status" value="1"/>
</dbReference>
<reference evidence="7" key="1">
    <citation type="submission" date="2024-05" db="EMBL/GenBank/DDBJ databases">
        <title>Alkalihalobacillus sp. strain MEB203 novel alkaliphilic bacterium from Lonar Lake, India.</title>
        <authorList>
            <person name="Joshi A."/>
            <person name="Thite S."/>
            <person name="Mengade P."/>
        </authorList>
    </citation>
    <scope>NUCLEOTIDE SEQUENCE</scope>
    <source>
        <strain evidence="7">MEB 203</strain>
    </source>
</reference>
<dbReference type="PIRSF" id="PIRSF038958">
    <property type="entry name" value="PG_synth_SpoVB"/>
    <property type="match status" value="1"/>
</dbReference>
<evidence type="ECO:0000256" key="6">
    <source>
        <dbReference type="SAM" id="Phobius"/>
    </source>
</evidence>
<evidence type="ECO:0000313" key="7">
    <source>
        <dbReference type="EMBL" id="MDE5415242.1"/>
    </source>
</evidence>
<dbReference type="InterPro" id="IPR024923">
    <property type="entry name" value="PG_synth_SpoVB"/>
</dbReference>
<dbReference type="InterPro" id="IPR002797">
    <property type="entry name" value="Polysacc_synth"/>
</dbReference>
<evidence type="ECO:0000256" key="2">
    <source>
        <dbReference type="ARBA" id="ARBA00022475"/>
    </source>
</evidence>
<feature type="transmembrane region" description="Helical" evidence="6">
    <location>
        <begin position="311"/>
        <end position="330"/>
    </location>
</feature>
<keyword evidence="2" id="KW-1003">Cell membrane</keyword>
<comment type="caution">
    <text evidence="7">The sequence shown here is derived from an EMBL/GenBank/DDBJ whole genome shotgun (WGS) entry which is preliminary data.</text>
</comment>
<feature type="transmembrane region" description="Helical" evidence="6">
    <location>
        <begin position="116"/>
        <end position="137"/>
    </location>
</feature>
<feature type="transmembrane region" description="Helical" evidence="6">
    <location>
        <begin position="266"/>
        <end position="290"/>
    </location>
</feature>
<feature type="transmembrane region" description="Helical" evidence="6">
    <location>
        <begin position="40"/>
        <end position="61"/>
    </location>
</feature>
<gene>
    <name evidence="7" type="ORF">N7Z68_17930</name>
</gene>
<proteinExistence type="predicted"/>
<feature type="transmembrane region" description="Helical" evidence="6">
    <location>
        <begin position="172"/>
        <end position="198"/>
    </location>
</feature>
<dbReference type="RefSeq" id="WP_275119847.1">
    <property type="nucleotide sequence ID" value="NZ_JAOTPO010000014.1"/>
</dbReference>
<sequence>MRTFFKGALLLVIAAFLSECLEFIINMVLARELGDEALGRYMSILPTIILIVVLASIELPISISKFIAEQDKKYHLNMLQHTLRFTLLFTIIFVLLVTVVLPFIPVFDRYHPMIRWLIILLIPIISLSSVARGYFMGSHRMGKIALSNFLRRAAQLILLVILFQWFNFEHELAILIAICTLIGSELIVFLYLITAYFLQLNSLKKEPSEKISGKTVRQQLLAVSIPTTGVRIFHAVTFAIKPFLIKAALLNSGLTEAVAMAQYGKLAGVAFTIGFFPAFIAHSLLIVLIPTVSEAYAKRDFIKLQTLLQKVMLFTFFYGLVAVIIFYVYAEPLTTLFFESSRASGYLQLLCLYFLFHYFVMPMQAYLIGLGLVKDAFLHAVWATIISFTLMYFLGSMEQLQMEGIIIGMNTGVVLLTLMHYVTICNKIGSTLLLRAPSHFKY</sequence>
<dbReference type="CDD" id="cd13124">
    <property type="entry name" value="MATE_SpoVB_like"/>
    <property type="match status" value="1"/>
</dbReference>
<feature type="transmembrane region" description="Helical" evidence="6">
    <location>
        <begin position="376"/>
        <end position="394"/>
    </location>
</feature>
<evidence type="ECO:0000256" key="4">
    <source>
        <dbReference type="ARBA" id="ARBA00022989"/>
    </source>
</evidence>
<protein>
    <submittedName>
        <fullName evidence="7">Polysaccharide biosynthesis protein</fullName>
    </submittedName>
</protein>
<evidence type="ECO:0000313" key="8">
    <source>
        <dbReference type="Proteomes" id="UP001148125"/>
    </source>
</evidence>
<keyword evidence="4 6" id="KW-1133">Transmembrane helix</keyword>
<keyword evidence="3 6" id="KW-0812">Transmembrane</keyword>
<feature type="transmembrane region" description="Helical" evidence="6">
    <location>
        <begin position="345"/>
        <end position="369"/>
    </location>
</feature>
<accession>A0ABT5VKG9</accession>
<dbReference type="InterPro" id="IPR050833">
    <property type="entry name" value="Poly_Biosynth_Transport"/>
</dbReference>
<dbReference type="PANTHER" id="PTHR30250:SF24">
    <property type="entry name" value="STAGE V SPORULATION PROTEIN B"/>
    <property type="match status" value="1"/>
</dbReference>
<keyword evidence="5 6" id="KW-0472">Membrane</keyword>
<organism evidence="7 8">
    <name type="scientific">Alkalihalobacterium chitinilyticum</name>
    <dbReference type="NCBI Taxonomy" id="2980103"/>
    <lineage>
        <taxon>Bacteria</taxon>
        <taxon>Bacillati</taxon>
        <taxon>Bacillota</taxon>
        <taxon>Bacilli</taxon>
        <taxon>Bacillales</taxon>
        <taxon>Bacillaceae</taxon>
        <taxon>Alkalihalobacterium</taxon>
    </lineage>
</organism>
<evidence type="ECO:0000256" key="3">
    <source>
        <dbReference type="ARBA" id="ARBA00022692"/>
    </source>
</evidence>
<dbReference type="EMBL" id="JAOTPO010000014">
    <property type="protein sequence ID" value="MDE5415242.1"/>
    <property type="molecule type" value="Genomic_DNA"/>
</dbReference>
<feature type="transmembrane region" description="Helical" evidence="6">
    <location>
        <begin position="82"/>
        <end position="104"/>
    </location>
</feature>
<dbReference type="Proteomes" id="UP001148125">
    <property type="component" value="Unassembled WGS sequence"/>
</dbReference>
<evidence type="ECO:0000256" key="5">
    <source>
        <dbReference type="ARBA" id="ARBA00023136"/>
    </source>
</evidence>
<feature type="transmembrane region" description="Helical" evidence="6">
    <location>
        <begin position="406"/>
        <end position="425"/>
    </location>
</feature>
<comment type="subcellular location">
    <subcellularLocation>
        <location evidence="1">Cell membrane</location>
        <topology evidence="1">Multi-pass membrane protein</topology>
    </subcellularLocation>
</comment>